<proteinExistence type="predicted"/>
<organism evidence="2 3">
    <name type="scientific">Xylaria multiplex</name>
    <dbReference type="NCBI Taxonomy" id="323545"/>
    <lineage>
        <taxon>Eukaryota</taxon>
        <taxon>Fungi</taxon>
        <taxon>Dikarya</taxon>
        <taxon>Ascomycota</taxon>
        <taxon>Pezizomycotina</taxon>
        <taxon>Sordariomycetes</taxon>
        <taxon>Xylariomycetidae</taxon>
        <taxon>Xylariales</taxon>
        <taxon>Xylariaceae</taxon>
        <taxon>Xylaria</taxon>
    </lineage>
</organism>
<keyword evidence="3" id="KW-1185">Reference proteome</keyword>
<evidence type="ECO:0000313" key="3">
    <source>
        <dbReference type="Proteomes" id="UP000481858"/>
    </source>
</evidence>
<gene>
    <name evidence="2" type="ORF">GQX73_g10884</name>
</gene>
<evidence type="ECO:0000256" key="1">
    <source>
        <dbReference type="SAM" id="MobiDB-lite"/>
    </source>
</evidence>
<dbReference type="OrthoDB" id="4762616at2759"/>
<reference evidence="2 3" key="1">
    <citation type="submission" date="2019-12" db="EMBL/GenBank/DDBJ databases">
        <title>Draft genome sequence of the ascomycete Xylaria multiplex DSM 110363.</title>
        <authorList>
            <person name="Buettner E."/>
            <person name="Kellner H."/>
        </authorList>
    </citation>
    <scope>NUCLEOTIDE SEQUENCE [LARGE SCALE GENOMIC DNA]</scope>
    <source>
        <strain evidence="2 3">DSM 110363</strain>
    </source>
</reference>
<dbReference type="EMBL" id="WUBL01000295">
    <property type="protein sequence ID" value="KAF2962688.1"/>
    <property type="molecule type" value="Genomic_DNA"/>
</dbReference>
<name>A0A7C8MHU8_9PEZI</name>
<comment type="caution">
    <text evidence="2">The sequence shown here is derived from an EMBL/GenBank/DDBJ whole genome shotgun (WGS) entry which is preliminary data.</text>
</comment>
<sequence length="238" mass="27387">MLLRLPQKPPTIAAGHRNKDGDYDRRADGMLGLRFSFRWITPYLAVGPRRYKLHCLFHLFVNNVLVLPYLDSTCVLEPFYRLRRRRDFTRPFEPFISAVLISLAQSSVLLKKADGNNNAVKFSTDNLITTRLLFTNRDDGQNMHVYTAYISHALLDRFRHPNQPPTATTQPLLRLDHRRVPYEPQATFRGRLLAAISVTAIIEPNPEEEDPGCKKRASPLHSETVNFKRRRLSVPGVL</sequence>
<feature type="region of interest" description="Disordered" evidence="1">
    <location>
        <begin position="1"/>
        <end position="20"/>
    </location>
</feature>
<protein>
    <submittedName>
        <fullName evidence="2">Uncharacterized protein</fullName>
    </submittedName>
</protein>
<evidence type="ECO:0000313" key="2">
    <source>
        <dbReference type="EMBL" id="KAF2962688.1"/>
    </source>
</evidence>
<accession>A0A7C8MHU8</accession>
<dbReference type="InParanoid" id="A0A7C8MHU8"/>
<dbReference type="Proteomes" id="UP000481858">
    <property type="component" value="Unassembled WGS sequence"/>
</dbReference>
<dbReference type="AlphaFoldDB" id="A0A7C8MHU8"/>